<evidence type="ECO:0000313" key="2">
    <source>
        <dbReference type="EMBL" id="JAP79497.1"/>
    </source>
</evidence>
<sequence length="221" mass="24248">MYCSKDNLLHNAKGINVSSDPIDMHASSSTVHYGSTHSSSRFWFGNDESVLERLRQAREENPKEVAAAVWTLCLSHVVFTLIVLATFLVPAASIIIGALTIHDCPRQPMVPVLLVLGGLLALVNGVANLVARSGRLYPTDDERQELVLGAITALLNVALFVVFIAGCVYVYGSLWPSRERASGDYCSPTAFYFSFWLHTGLFIFLGLLLVISQLGVLCKYR</sequence>
<keyword evidence="1" id="KW-0812">Transmembrane</keyword>
<name>A0A131YKM3_RHIAP</name>
<dbReference type="EMBL" id="GEDV01009060">
    <property type="protein sequence ID" value="JAP79497.1"/>
    <property type="molecule type" value="Transcribed_RNA"/>
</dbReference>
<feature type="transmembrane region" description="Helical" evidence="1">
    <location>
        <begin position="191"/>
        <end position="211"/>
    </location>
</feature>
<feature type="transmembrane region" description="Helical" evidence="1">
    <location>
        <begin position="65"/>
        <end position="98"/>
    </location>
</feature>
<feature type="transmembrane region" description="Helical" evidence="1">
    <location>
        <begin position="146"/>
        <end position="171"/>
    </location>
</feature>
<reference evidence="2" key="1">
    <citation type="journal article" date="2016" name="Ticks Tick Borne Dis.">
        <title>De novo assembly and annotation of the salivary gland transcriptome of Rhipicephalus appendiculatus male and female ticks during blood feeding.</title>
        <authorList>
            <person name="de Castro M.H."/>
            <person name="de Klerk D."/>
            <person name="Pienaar R."/>
            <person name="Latif A.A."/>
            <person name="Rees D.J."/>
            <person name="Mans B.J."/>
        </authorList>
    </citation>
    <scope>NUCLEOTIDE SEQUENCE</scope>
    <source>
        <tissue evidence="2">Salivary glands</tissue>
    </source>
</reference>
<accession>A0A131YKM3</accession>
<organism evidence="2">
    <name type="scientific">Rhipicephalus appendiculatus</name>
    <name type="common">Brown ear tick</name>
    <dbReference type="NCBI Taxonomy" id="34631"/>
    <lineage>
        <taxon>Eukaryota</taxon>
        <taxon>Metazoa</taxon>
        <taxon>Ecdysozoa</taxon>
        <taxon>Arthropoda</taxon>
        <taxon>Chelicerata</taxon>
        <taxon>Arachnida</taxon>
        <taxon>Acari</taxon>
        <taxon>Parasitiformes</taxon>
        <taxon>Ixodida</taxon>
        <taxon>Ixodoidea</taxon>
        <taxon>Ixodidae</taxon>
        <taxon>Rhipicephalinae</taxon>
        <taxon>Rhipicephalus</taxon>
        <taxon>Rhipicephalus</taxon>
    </lineage>
</organism>
<protein>
    <submittedName>
        <fullName evidence="2">Uncharacterized protein</fullName>
    </submittedName>
</protein>
<keyword evidence="1" id="KW-0472">Membrane</keyword>
<dbReference type="PANTHER" id="PTHR33444">
    <property type="entry name" value="SI:DKEY-19B23.12-RELATED"/>
    <property type="match status" value="1"/>
</dbReference>
<dbReference type="AlphaFoldDB" id="A0A131YKM3"/>
<evidence type="ECO:0000256" key="1">
    <source>
        <dbReference type="SAM" id="Phobius"/>
    </source>
</evidence>
<proteinExistence type="predicted"/>
<dbReference type="PANTHER" id="PTHR33444:SF2">
    <property type="entry name" value="MARVEL DOMAIN-CONTAINING PROTEIN"/>
    <property type="match status" value="1"/>
</dbReference>
<dbReference type="InterPro" id="IPR040350">
    <property type="entry name" value="TMEM272"/>
</dbReference>
<feature type="transmembrane region" description="Helical" evidence="1">
    <location>
        <begin position="110"/>
        <end position="131"/>
    </location>
</feature>
<keyword evidence="1" id="KW-1133">Transmembrane helix</keyword>